<comment type="caution">
    <text evidence="2">The sequence shown here is derived from an EMBL/GenBank/DDBJ whole genome shotgun (WGS) entry which is preliminary data.</text>
</comment>
<dbReference type="EMBL" id="JANPWB010000005">
    <property type="protein sequence ID" value="KAJ1185406.1"/>
    <property type="molecule type" value="Genomic_DNA"/>
</dbReference>
<reference evidence="2" key="1">
    <citation type="journal article" date="2022" name="bioRxiv">
        <title>Sequencing and chromosome-scale assembly of the giantPleurodeles waltlgenome.</title>
        <authorList>
            <person name="Brown T."/>
            <person name="Elewa A."/>
            <person name="Iarovenko S."/>
            <person name="Subramanian E."/>
            <person name="Araus A.J."/>
            <person name="Petzold A."/>
            <person name="Susuki M."/>
            <person name="Suzuki K.-i.T."/>
            <person name="Hayashi T."/>
            <person name="Toyoda A."/>
            <person name="Oliveira C."/>
            <person name="Osipova E."/>
            <person name="Leigh N.D."/>
            <person name="Simon A."/>
            <person name="Yun M.H."/>
        </authorList>
    </citation>
    <scope>NUCLEOTIDE SEQUENCE</scope>
    <source>
        <strain evidence="2">20211129_DDA</strain>
        <tissue evidence="2">Liver</tissue>
    </source>
</reference>
<dbReference type="Proteomes" id="UP001066276">
    <property type="component" value="Chromosome 3_1"/>
</dbReference>
<gene>
    <name evidence="2" type="ORF">NDU88_002199</name>
</gene>
<organism evidence="2 3">
    <name type="scientific">Pleurodeles waltl</name>
    <name type="common">Iberian ribbed newt</name>
    <dbReference type="NCBI Taxonomy" id="8319"/>
    <lineage>
        <taxon>Eukaryota</taxon>
        <taxon>Metazoa</taxon>
        <taxon>Chordata</taxon>
        <taxon>Craniata</taxon>
        <taxon>Vertebrata</taxon>
        <taxon>Euteleostomi</taxon>
        <taxon>Amphibia</taxon>
        <taxon>Batrachia</taxon>
        <taxon>Caudata</taxon>
        <taxon>Salamandroidea</taxon>
        <taxon>Salamandridae</taxon>
        <taxon>Pleurodelinae</taxon>
        <taxon>Pleurodeles</taxon>
    </lineage>
</organism>
<protein>
    <submittedName>
        <fullName evidence="2">Uncharacterized protein</fullName>
    </submittedName>
</protein>
<name>A0AAV7UA29_PLEWA</name>
<accession>A0AAV7UA29</accession>
<feature type="region of interest" description="Disordered" evidence="1">
    <location>
        <begin position="55"/>
        <end position="76"/>
    </location>
</feature>
<evidence type="ECO:0000313" key="3">
    <source>
        <dbReference type="Proteomes" id="UP001066276"/>
    </source>
</evidence>
<proteinExistence type="predicted"/>
<evidence type="ECO:0000313" key="2">
    <source>
        <dbReference type="EMBL" id="KAJ1185406.1"/>
    </source>
</evidence>
<dbReference type="AlphaFoldDB" id="A0AAV7UA29"/>
<sequence length="76" mass="8180">MPAIHPITPEYLDDVAGAVAELNGGGSIALCMAAASAVDQHTALRRQPLRTWGDTELHMPENVGSLRQRKRFEGPS</sequence>
<keyword evidence="3" id="KW-1185">Reference proteome</keyword>
<evidence type="ECO:0000256" key="1">
    <source>
        <dbReference type="SAM" id="MobiDB-lite"/>
    </source>
</evidence>